<sequence>MLIQAVLLRTYGVGATAPIGGGDERRRSEKNNGTSGAIRPNRS</sequence>
<dbReference type="EMBL" id="FUHW01000027">
    <property type="protein sequence ID" value="SJM63311.1"/>
    <property type="molecule type" value="Genomic_DNA"/>
</dbReference>
<proteinExistence type="predicted"/>
<evidence type="ECO:0000313" key="3">
    <source>
        <dbReference type="Proteomes" id="UP000195913"/>
    </source>
</evidence>
<protein>
    <submittedName>
        <fullName evidence="2">Uncharacterized protein</fullName>
    </submittedName>
</protein>
<evidence type="ECO:0000256" key="1">
    <source>
        <dbReference type="SAM" id="MobiDB-lite"/>
    </source>
</evidence>
<organism evidence="2 3">
    <name type="scientific">Arthrobacter rhombi</name>
    <dbReference type="NCBI Taxonomy" id="71253"/>
    <lineage>
        <taxon>Bacteria</taxon>
        <taxon>Bacillati</taxon>
        <taxon>Actinomycetota</taxon>
        <taxon>Actinomycetes</taxon>
        <taxon>Micrococcales</taxon>
        <taxon>Micrococcaceae</taxon>
        <taxon>Arthrobacter</taxon>
    </lineage>
</organism>
<name>A0A1R4G552_9MICC</name>
<gene>
    <name evidence="2" type="ORF">FM101_07820</name>
</gene>
<feature type="region of interest" description="Disordered" evidence="1">
    <location>
        <begin position="16"/>
        <end position="43"/>
    </location>
</feature>
<dbReference type="Proteomes" id="UP000195913">
    <property type="component" value="Unassembled WGS sequence"/>
</dbReference>
<reference evidence="2 3" key="1">
    <citation type="submission" date="2017-02" db="EMBL/GenBank/DDBJ databases">
        <authorList>
            <person name="Peterson S.W."/>
        </authorList>
    </citation>
    <scope>NUCLEOTIDE SEQUENCE [LARGE SCALE GENOMIC DNA]</scope>
    <source>
        <strain evidence="2 3">B Ar 00.02</strain>
    </source>
</reference>
<dbReference type="AlphaFoldDB" id="A0A1R4G552"/>
<accession>A0A1R4G552</accession>
<evidence type="ECO:0000313" key="2">
    <source>
        <dbReference type="EMBL" id="SJM63311.1"/>
    </source>
</evidence>
<keyword evidence="3" id="KW-1185">Reference proteome</keyword>